<protein>
    <submittedName>
        <fullName evidence="4">Class D sortase</fullName>
    </submittedName>
</protein>
<evidence type="ECO:0000256" key="3">
    <source>
        <dbReference type="SAM" id="SignalP"/>
    </source>
</evidence>
<dbReference type="InterPro" id="IPR023365">
    <property type="entry name" value="Sortase_dom-sf"/>
</dbReference>
<dbReference type="EMBL" id="JACOPN010000001">
    <property type="protein sequence ID" value="MBC5715742.1"/>
    <property type="molecule type" value="Genomic_DNA"/>
</dbReference>
<organism evidence="4 5">
    <name type="scientific">Flintibacter faecis</name>
    <dbReference type="NCBI Taxonomy" id="2763047"/>
    <lineage>
        <taxon>Bacteria</taxon>
        <taxon>Bacillati</taxon>
        <taxon>Bacillota</taxon>
        <taxon>Clostridia</taxon>
        <taxon>Eubacteriales</taxon>
        <taxon>Flintibacter</taxon>
    </lineage>
</organism>
<evidence type="ECO:0000256" key="1">
    <source>
        <dbReference type="ARBA" id="ARBA00022801"/>
    </source>
</evidence>
<dbReference type="Gene3D" id="2.40.260.10">
    <property type="entry name" value="Sortase"/>
    <property type="match status" value="1"/>
</dbReference>
<dbReference type="InterPro" id="IPR005754">
    <property type="entry name" value="Sortase"/>
</dbReference>
<dbReference type="AlphaFoldDB" id="A0A8J6M3X8"/>
<evidence type="ECO:0000313" key="5">
    <source>
        <dbReference type="Proteomes" id="UP000602260"/>
    </source>
</evidence>
<evidence type="ECO:0000256" key="2">
    <source>
        <dbReference type="PIRSR" id="PIRSR605754-1"/>
    </source>
</evidence>
<feature type="active site" description="Proton donor/acceptor" evidence="2">
    <location>
        <position position="179"/>
    </location>
</feature>
<sequence length="255" mass="27142">MKFRSLIAAAALCTLCVGQASALEYTVDAPEDYLFGTPTSEGTVYEQESNNVDRGKNTALIPPGFGTATSYLPGSGEPLTPNLLPGAMSGGLISSVKTDSSEVSYPTVDSTADRWTGTSFTAVTPNLYYNDDHLGTLSIPSICLNVKVYQGTDSAALRKGAGHFSETSVWDGNVCLAGHNRGVANHFGKIHTLKTGTIITYTTKLGTRSYTVRSVSKVLYTDTSGASASDENCLTLYTCVMDQPSYRWMVRAAAQ</sequence>
<reference evidence="4" key="1">
    <citation type="submission" date="2020-08" db="EMBL/GenBank/DDBJ databases">
        <title>Genome public.</title>
        <authorList>
            <person name="Liu C."/>
            <person name="Sun Q."/>
        </authorList>
    </citation>
    <scope>NUCLEOTIDE SEQUENCE</scope>
    <source>
        <strain evidence="4">BX5</strain>
    </source>
</reference>
<name>A0A8J6M3X8_9FIRM</name>
<keyword evidence="3" id="KW-0732">Signal</keyword>
<feature type="active site" description="Acyl-thioester intermediate" evidence="2">
    <location>
        <position position="239"/>
    </location>
</feature>
<keyword evidence="1" id="KW-0378">Hydrolase</keyword>
<gene>
    <name evidence="4" type="ORF">H8S55_00095</name>
</gene>
<evidence type="ECO:0000313" key="4">
    <source>
        <dbReference type="EMBL" id="MBC5715742.1"/>
    </source>
</evidence>
<comment type="caution">
    <text evidence="4">The sequence shown here is derived from an EMBL/GenBank/DDBJ whole genome shotgun (WGS) entry which is preliminary data.</text>
</comment>
<dbReference type="NCBIfam" id="TIGR01076">
    <property type="entry name" value="sortase_fam"/>
    <property type="match status" value="1"/>
</dbReference>
<dbReference type="GO" id="GO:0016787">
    <property type="term" value="F:hydrolase activity"/>
    <property type="evidence" value="ECO:0007669"/>
    <property type="project" value="UniProtKB-KW"/>
</dbReference>
<proteinExistence type="predicted"/>
<feature type="chain" id="PRO_5035181708" evidence="3">
    <location>
        <begin position="23"/>
        <end position="255"/>
    </location>
</feature>
<feature type="signal peptide" evidence="3">
    <location>
        <begin position="1"/>
        <end position="22"/>
    </location>
</feature>
<dbReference type="CDD" id="cd06166">
    <property type="entry name" value="Sortase_D_2"/>
    <property type="match status" value="1"/>
</dbReference>
<dbReference type="RefSeq" id="WP_186877708.1">
    <property type="nucleotide sequence ID" value="NZ_JACOPN010000001.1"/>
</dbReference>
<accession>A0A8J6M3X8</accession>
<keyword evidence="5" id="KW-1185">Reference proteome</keyword>
<dbReference type="Proteomes" id="UP000602260">
    <property type="component" value="Unassembled WGS sequence"/>
</dbReference>
<dbReference type="Pfam" id="PF04203">
    <property type="entry name" value="Sortase"/>
    <property type="match status" value="1"/>
</dbReference>
<dbReference type="InterPro" id="IPR042000">
    <property type="entry name" value="Sortase_D_2"/>
</dbReference>
<dbReference type="SUPFAM" id="SSF63817">
    <property type="entry name" value="Sortase"/>
    <property type="match status" value="1"/>
</dbReference>